<dbReference type="EMBL" id="JAVHUY010000021">
    <property type="protein sequence ID" value="MDQ7907380.1"/>
    <property type="molecule type" value="Genomic_DNA"/>
</dbReference>
<protein>
    <submittedName>
        <fullName evidence="2">WYL domain-containing protein</fullName>
    </submittedName>
</protein>
<organism evidence="2 3">
    <name type="scientific">Phytohabitans maris</name>
    <dbReference type="NCBI Taxonomy" id="3071409"/>
    <lineage>
        <taxon>Bacteria</taxon>
        <taxon>Bacillati</taxon>
        <taxon>Actinomycetota</taxon>
        <taxon>Actinomycetes</taxon>
        <taxon>Micromonosporales</taxon>
        <taxon>Micromonosporaceae</taxon>
    </lineage>
</organism>
<name>A0ABU0ZJY9_9ACTN</name>
<evidence type="ECO:0000259" key="1">
    <source>
        <dbReference type="Pfam" id="PF25583"/>
    </source>
</evidence>
<proteinExistence type="predicted"/>
<reference evidence="2 3" key="1">
    <citation type="submission" date="2023-08" db="EMBL/GenBank/DDBJ databases">
        <title>Phytohabitans sansha sp. nov., isolated from marine sediment.</title>
        <authorList>
            <person name="Zhao Y."/>
            <person name="Yi K."/>
        </authorList>
    </citation>
    <scope>NUCLEOTIDE SEQUENCE [LARGE SCALE GENOMIC DNA]</scope>
    <source>
        <strain evidence="2 3">ZYX-F-186</strain>
    </source>
</reference>
<sequence>MSGRVSTGVRRRVSTDVAPAGRMVERVPPSAGMFEAVDAETCVFRTGSDTPETLAVWLGMLGADFEVTEPPELVAHLRALAGRYQRATPGTGG</sequence>
<evidence type="ECO:0000313" key="2">
    <source>
        <dbReference type="EMBL" id="MDQ7907380.1"/>
    </source>
</evidence>
<dbReference type="InterPro" id="IPR057727">
    <property type="entry name" value="WCX_dom"/>
</dbReference>
<comment type="caution">
    <text evidence="2">The sequence shown here is derived from an EMBL/GenBank/DDBJ whole genome shotgun (WGS) entry which is preliminary data.</text>
</comment>
<gene>
    <name evidence="2" type="ORF">RB614_22955</name>
</gene>
<feature type="domain" description="WCX" evidence="1">
    <location>
        <begin position="12"/>
        <end position="83"/>
    </location>
</feature>
<evidence type="ECO:0000313" key="3">
    <source>
        <dbReference type="Proteomes" id="UP001230908"/>
    </source>
</evidence>
<dbReference type="Pfam" id="PF25583">
    <property type="entry name" value="WCX"/>
    <property type="match status" value="1"/>
</dbReference>
<dbReference type="RefSeq" id="WP_308714668.1">
    <property type="nucleotide sequence ID" value="NZ_JAVHUY010000021.1"/>
</dbReference>
<keyword evidence="3" id="KW-1185">Reference proteome</keyword>
<dbReference type="Proteomes" id="UP001230908">
    <property type="component" value="Unassembled WGS sequence"/>
</dbReference>
<accession>A0ABU0ZJY9</accession>